<evidence type="ECO:0000259" key="4">
    <source>
        <dbReference type="Pfam" id="PF09375"/>
    </source>
</evidence>
<sequence length="379" mass="40385">MRKLIAAGMLAVLPLTVSLAVSLVTSSSAQAQEADAAPSVKLPEAEVTKVMTAAVNGFIRPGYDAFQKSAETMTGAMKTLCEAPSKTSYEAARSAFRDVGVSWARIEIVRVGPVIEQNRFERILFYPDRKSTGLKQVQAALTKGDESVTDPVALGTKSVAMQGLGALEYVLAGNGAEELLKTPQSFRCRYGAAIAGNIGNVARQVSEIWDAPDGIAKTWEQPGPDNPAFRTGGEAITALLGILVHGTEAVRDQRIETFYKGSDKVKFPKQALFWRSENTWASIKGNLEGLSALLETSNMAELLADKDRPVVVQTQKQLQSLIALTGTITPDLEKAVADKAEQKKLDTMLAGTKDVIGKLNDGYGGAIGLSSGFSFADGD</sequence>
<dbReference type="InterPro" id="IPR018976">
    <property type="entry name" value="Imelysin-like"/>
</dbReference>
<accession>A0A444LEZ8</accession>
<proteinExistence type="predicted"/>
<dbReference type="GO" id="GO:0030313">
    <property type="term" value="C:cell envelope"/>
    <property type="evidence" value="ECO:0007669"/>
    <property type="project" value="UniProtKB-SubCell"/>
</dbReference>
<keyword evidence="6" id="KW-1185">Reference proteome</keyword>
<dbReference type="InterPro" id="IPR034984">
    <property type="entry name" value="Imelysin-like_IPPA"/>
</dbReference>
<keyword evidence="2 3" id="KW-0732">Signal</keyword>
<evidence type="ECO:0000313" key="6">
    <source>
        <dbReference type="Proteomes" id="UP000287687"/>
    </source>
</evidence>
<dbReference type="Pfam" id="PF09375">
    <property type="entry name" value="Peptidase_M75"/>
    <property type="match status" value="1"/>
</dbReference>
<name>A0A444LEZ8_9HYPH</name>
<dbReference type="OrthoDB" id="5729110at2"/>
<dbReference type="InterPro" id="IPR038352">
    <property type="entry name" value="Imelysin_sf"/>
</dbReference>
<gene>
    <name evidence="5" type="ORF">EPK99_13860</name>
</gene>
<feature type="chain" id="PRO_5019078000" description="Imelysin-like domain-containing protein" evidence="3">
    <location>
        <begin position="32"/>
        <end position="379"/>
    </location>
</feature>
<reference evidence="5 6" key="1">
    <citation type="submission" date="2019-01" db="EMBL/GenBank/DDBJ databases">
        <title>The draft genome of Rhizobium sp. 24NR.</title>
        <authorList>
            <person name="Liu L."/>
            <person name="Liang L."/>
            <person name="Shi S."/>
            <person name="Xu L."/>
            <person name="Wang X."/>
            <person name="Li L."/>
            <person name="Zhang X."/>
        </authorList>
    </citation>
    <scope>NUCLEOTIDE SEQUENCE [LARGE SCALE GENOMIC DNA]</scope>
    <source>
        <strain evidence="5 6">24NR</strain>
    </source>
</reference>
<feature type="signal peptide" evidence="3">
    <location>
        <begin position="1"/>
        <end position="31"/>
    </location>
</feature>
<evidence type="ECO:0000313" key="5">
    <source>
        <dbReference type="EMBL" id="RWX76757.1"/>
    </source>
</evidence>
<feature type="domain" description="Imelysin-like" evidence="4">
    <location>
        <begin position="59"/>
        <end position="348"/>
    </location>
</feature>
<dbReference type="EMBL" id="SBIP01000003">
    <property type="protein sequence ID" value="RWX76757.1"/>
    <property type="molecule type" value="Genomic_DNA"/>
</dbReference>
<dbReference type="Proteomes" id="UP000287687">
    <property type="component" value="Unassembled WGS sequence"/>
</dbReference>
<dbReference type="Gene3D" id="1.20.1420.20">
    <property type="entry name" value="M75 peptidase, HXXE motif"/>
    <property type="match status" value="1"/>
</dbReference>
<comment type="subcellular location">
    <subcellularLocation>
        <location evidence="1">Cell envelope</location>
    </subcellularLocation>
</comment>
<organism evidence="5 6">
    <name type="scientific">Neorhizobium lilium</name>
    <dbReference type="NCBI Taxonomy" id="2503024"/>
    <lineage>
        <taxon>Bacteria</taxon>
        <taxon>Pseudomonadati</taxon>
        <taxon>Pseudomonadota</taxon>
        <taxon>Alphaproteobacteria</taxon>
        <taxon>Hyphomicrobiales</taxon>
        <taxon>Rhizobiaceae</taxon>
        <taxon>Rhizobium/Agrobacterium group</taxon>
        <taxon>Neorhizobium</taxon>
    </lineage>
</organism>
<dbReference type="CDD" id="cd14659">
    <property type="entry name" value="Imelysin-like_IPPA"/>
    <property type="match status" value="1"/>
</dbReference>
<evidence type="ECO:0000256" key="1">
    <source>
        <dbReference type="ARBA" id="ARBA00004196"/>
    </source>
</evidence>
<dbReference type="AlphaFoldDB" id="A0A444LEZ8"/>
<comment type="caution">
    <text evidence="5">The sequence shown here is derived from an EMBL/GenBank/DDBJ whole genome shotgun (WGS) entry which is preliminary data.</text>
</comment>
<evidence type="ECO:0000256" key="2">
    <source>
        <dbReference type="ARBA" id="ARBA00022729"/>
    </source>
</evidence>
<protein>
    <recommendedName>
        <fullName evidence="4">Imelysin-like domain-containing protein</fullName>
    </recommendedName>
</protein>
<evidence type="ECO:0000256" key="3">
    <source>
        <dbReference type="SAM" id="SignalP"/>
    </source>
</evidence>